<evidence type="ECO:0000313" key="6">
    <source>
        <dbReference type="EMBL" id="GAA0672616.1"/>
    </source>
</evidence>
<keyword evidence="2" id="KW-0175">Coiled coil</keyword>
<feature type="transmembrane region" description="Helical" evidence="4">
    <location>
        <begin position="537"/>
        <end position="570"/>
    </location>
</feature>
<name>A0ABN1HXT1_9SPHN</name>
<protein>
    <submittedName>
        <fullName evidence="6">Phage tail tape measure protein</fullName>
    </submittedName>
</protein>
<dbReference type="Proteomes" id="UP001500238">
    <property type="component" value="Unassembled WGS sequence"/>
</dbReference>
<dbReference type="InterPro" id="IPR010090">
    <property type="entry name" value="Phage_tape_meas"/>
</dbReference>
<comment type="caution">
    <text evidence="6">The sequence shown here is derived from an EMBL/GenBank/DDBJ whole genome shotgun (WGS) entry which is preliminary data.</text>
</comment>
<dbReference type="EMBL" id="BAAAES010000009">
    <property type="protein sequence ID" value="GAA0672616.1"/>
    <property type="molecule type" value="Genomic_DNA"/>
</dbReference>
<proteinExistence type="predicted"/>
<sequence length="911" mass="95885">MSSDRNLRIRMLLEAGDRVTGPLRDIAGGSTKAAQALKLTRDRLKEIKQAQGDIDGFRGLKAGLQSTNTQLDASKARVAELRGEIAATDKPTQALTRALAKAEREVTTLEATERRQTQALSEMGLKLHTAGIDTEDLARHQRRLRTEAVQTNREIAEQERRVGQLADRERRMAAGRARFAKIQGMATGLAAGGAAAIGTGMAMAAPLIGSIKAAQEYESVMTDIGQKADLSRVQATALGKNLLISAKAANQMPADMQAGVDALAGLGAKVPDAVKMMTPIGRAATAYKAEIADLSNAAYAATDNLKVPVSQTQRIIDIMASAGKSGAFEIKDMAQYFPALTAAYQGLGQTGTGAVADLAAGLQIARKGAGDAASAGTNLANILQKIASPATNKAFEKMGVDLPAALKKAYAEGKTPLEAIAELTNKTLKGDLSKLGYLFEDAQVQQGLRPLIQNMDEYRRIRAEASKADGTTDRDFAERMKDSAEQTKQLKINATTLAITLGAQLLPTVNAVATKANAFATWIGDVANRYPNATKAIAIGAAAFAALFLVLGGGAIVIAGLVAPFAALSFAAGALNIAMLPLIGITLGVVAGVVAIGAAAYLIYQNWGAIGGFFSDMWTGIVSRFTGAASAVTGIFRGLWSGVKSIFSMSLLDIYKNLFFFTGYALGTLFRFGTIAYNWLTGTLPGLLSSGWSAAWAMLTGAISASWNWLTTRFPAMLASGWNIAWASFKGAMRAAFITLPAMFFDFGVMIIQGLWNGIKSAPGRLWNAGVAMARALSGGFKKANEIQSPSRVFMRLGGHVVDGLTNGLARQEDEPVRRMDSLSNRLSKAIVTGSAIPALAMGAVPAGATTASPAGAAPAARTYNITINQLPGQDGPALARAVADELDRREREAAARTRSSYADPVDWETV</sequence>
<gene>
    <name evidence="6" type="ORF">GCM10009102_24900</name>
</gene>
<organism evidence="6 7">
    <name type="scientific">Sphingomonas insulae</name>
    <dbReference type="NCBI Taxonomy" id="424800"/>
    <lineage>
        <taxon>Bacteria</taxon>
        <taxon>Pseudomonadati</taxon>
        <taxon>Pseudomonadota</taxon>
        <taxon>Alphaproteobacteria</taxon>
        <taxon>Sphingomonadales</taxon>
        <taxon>Sphingomonadaceae</taxon>
        <taxon>Sphingomonas</taxon>
    </lineage>
</organism>
<reference evidence="6 7" key="1">
    <citation type="journal article" date="2019" name="Int. J. Syst. Evol. Microbiol.">
        <title>The Global Catalogue of Microorganisms (GCM) 10K type strain sequencing project: providing services to taxonomists for standard genome sequencing and annotation.</title>
        <authorList>
            <consortium name="The Broad Institute Genomics Platform"/>
            <consortium name="The Broad Institute Genome Sequencing Center for Infectious Disease"/>
            <person name="Wu L."/>
            <person name="Ma J."/>
        </authorList>
    </citation>
    <scope>NUCLEOTIDE SEQUENCE [LARGE SCALE GENOMIC DNA]</scope>
    <source>
        <strain evidence="6 7">JCM 14603</strain>
    </source>
</reference>
<dbReference type="RefSeq" id="WP_249054858.1">
    <property type="nucleotide sequence ID" value="NZ_BAAAES010000009.1"/>
</dbReference>
<dbReference type="PANTHER" id="PTHR37813:SF1">
    <property type="entry name" value="FELS-2 PROPHAGE PROTEIN"/>
    <property type="match status" value="1"/>
</dbReference>
<dbReference type="NCBIfam" id="TIGR01760">
    <property type="entry name" value="tape_meas_TP901"/>
    <property type="match status" value="1"/>
</dbReference>
<keyword evidence="4" id="KW-0472">Membrane</keyword>
<keyword evidence="4" id="KW-0812">Transmembrane</keyword>
<dbReference type="PANTHER" id="PTHR37813">
    <property type="entry name" value="FELS-2 PROPHAGE PROTEIN"/>
    <property type="match status" value="1"/>
</dbReference>
<feature type="transmembrane region" description="Helical" evidence="4">
    <location>
        <begin position="582"/>
        <end position="604"/>
    </location>
</feature>
<evidence type="ECO:0000256" key="4">
    <source>
        <dbReference type="SAM" id="Phobius"/>
    </source>
</evidence>
<feature type="coiled-coil region" evidence="2">
    <location>
        <begin position="64"/>
        <end position="168"/>
    </location>
</feature>
<feature type="transmembrane region" description="Helical" evidence="4">
    <location>
        <begin position="616"/>
        <end position="636"/>
    </location>
</feature>
<feature type="domain" description="Phage tail tape measure protein" evidence="5">
    <location>
        <begin position="253"/>
        <end position="429"/>
    </location>
</feature>
<keyword evidence="1" id="KW-1188">Viral release from host cell</keyword>
<accession>A0ABN1HXT1</accession>
<feature type="region of interest" description="Disordered" evidence="3">
    <location>
        <begin position="892"/>
        <end position="911"/>
    </location>
</feature>
<evidence type="ECO:0000256" key="1">
    <source>
        <dbReference type="ARBA" id="ARBA00022612"/>
    </source>
</evidence>
<evidence type="ECO:0000256" key="3">
    <source>
        <dbReference type="SAM" id="MobiDB-lite"/>
    </source>
</evidence>
<feature type="transmembrane region" description="Helical" evidence="4">
    <location>
        <begin position="731"/>
        <end position="756"/>
    </location>
</feature>
<feature type="transmembrane region" description="Helical" evidence="4">
    <location>
        <begin position="692"/>
        <end position="710"/>
    </location>
</feature>
<dbReference type="Pfam" id="PF10145">
    <property type="entry name" value="PhageMin_Tail"/>
    <property type="match status" value="1"/>
</dbReference>
<evidence type="ECO:0000259" key="5">
    <source>
        <dbReference type="Pfam" id="PF10145"/>
    </source>
</evidence>
<feature type="transmembrane region" description="Helical" evidence="4">
    <location>
        <begin position="657"/>
        <end position="680"/>
    </location>
</feature>
<evidence type="ECO:0000313" key="7">
    <source>
        <dbReference type="Proteomes" id="UP001500238"/>
    </source>
</evidence>
<keyword evidence="7" id="KW-1185">Reference proteome</keyword>
<keyword evidence="4" id="KW-1133">Transmembrane helix</keyword>
<evidence type="ECO:0000256" key="2">
    <source>
        <dbReference type="SAM" id="Coils"/>
    </source>
</evidence>